<feature type="domain" description="DUF1722" evidence="1">
    <location>
        <begin position="193"/>
        <end position="307"/>
    </location>
</feature>
<evidence type="ECO:0000313" key="3">
    <source>
        <dbReference type="Proteomes" id="UP000002420"/>
    </source>
</evidence>
<dbReference type="RefSeq" id="WP_012471343.1">
    <property type="nucleotide sequence ID" value="NC_010814.1"/>
</dbReference>
<accession>B3EBI0</accession>
<dbReference type="EMBL" id="CP001089">
    <property type="protein sequence ID" value="ACD97019.1"/>
    <property type="molecule type" value="Genomic_DNA"/>
</dbReference>
<dbReference type="AlphaFoldDB" id="B3EBI0"/>
<dbReference type="KEGG" id="glo:Glov_3313"/>
<dbReference type="PIRSF" id="PIRSF037004">
    <property type="entry name" value="UCP037004"/>
    <property type="match status" value="1"/>
</dbReference>
<dbReference type="InterPro" id="IPR007553">
    <property type="entry name" value="2-thiour_desulf"/>
</dbReference>
<dbReference type="InterPro" id="IPR017087">
    <property type="entry name" value="UCP037004"/>
</dbReference>
<dbReference type="eggNOG" id="COG3272">
    <property type="taxonomic scope" value="Bacteria"/>
</dbReference>
<name>B3EBI0_TRIL1</name>
<keyword evidence="3" id="KW-1185">Reference proteome</keyword>
<dbReference type="HOGENOM" id="CLU_076318_0_0_7"/>
<dbReference type="InterPro" id="IPR013560">
    <property type="entry name" value="DUF1722"/>
</dbReference>
<reference evidence="2 3" key="1">
    <citation type="submission" date="2008-05" db="EMBL/GenBank/DDBJ databases">
        <title>Complete sequence of chromosome of Geobacter lovleyi SZ.</title>
        <authorList>
            <consortium name="US DOE Joint Genome Institute"/>
            <person name="Lucas S."/>
            <person name="Copeland A."/>
            <person name="Lapidus A."/>
            <person name="Glavina del Rio T."/>
            <person name="Dalin E."/>
            <person name="Tice H."/>
            <person name="Bruce D."/>
            <person name="Goodwin L."/>
            <person name="Pitluck S."/>
            <person name="Chertkov O."/>
            <person name="Meincke L."/>
            <person name="Brettin T."/>
            <person name="Detter J.C."/>
            <person name="Han C."/>
            <person name="Tapia R."/>
            <person name="Kuske C.R."/>
            <person name="Schmutz J."/>
            <person name="Larimer F."/>
            <person name="Land M."/>
            <person name="Hauser L."/>
            <person name="Kyrpides N."/>
            <person name="Mikhailova N."/>
            <person name="Sung Y."/>
            <person name="Fletcher K.E."/>
            <person name="Ritalahti K.M."/>
            <person name="Loeffler F.E."/>
            <person name="Richardson P."/>
        </authorList>
    </citation>
    <scope>NUCLEOTIDE SEQUENCE [LARGE SCALE GENOMIC DNA]</scope>
    <source>
        <strain evidence="3">ATCC BAA-1151 / DSM 17278 / SZ</strain>
    </source>
</reference>
<dbReference type="STRING" id="398767.Glov_3313"/>
<dbReference type="PANTHER" id="PTHR30087">
    <property type="entry name" value="INNER MEMBRANE PROTEIN"/>
    <property type="match status" value="1"/>
</dbReference>
<dbReference type="Pfam" id="PF04463">
    <property type="entry name" value="2-thiour_desulf"/>
    <property type="match status" value="1"/>
</dbReference>
<organism evidence="2 3">
    <name type="scientific">Trichlorobacter lovleyi (strain ATCC BAA-1151 / DSM 17278 / SZ)</name>
    <name type="common">Geobacter lovleyi</name>
    <dbReference type="NCBI Taxonomy" id="398767"/>
    <lineage>
        <taxon>Bacteria</taxon>
        <taxon>Pseudomonadati</taxon>
        <taxon>Thermodesulfobacteriota</taxon>
        <taxon>Desulfuromonadia</taxon>
        <taxon>Geobacterales</taxon>
        <taxon>Geobacteraceae</taxon>
        <taxon>Trichlorobacter</taxon>
    </lineage>
</organism>
<evidence type="ECO:0000313" key="2">
    <source>
        <dbReference type="EMBL" id="ACD97019.1"/>
    </source>
</evidence>
<proteinExistence type="predicted"/>
<dbReference type="eggNOG" id="COG1683">
    <property type="taxonomic scope" value="Bacteria"/>
</dbReference>
<gene>
    <name evidence="2" type="ordered locus">Glov_3313</name>
</gene>
<dbReference type="Proteomes" id="UP000002420">
    <property type="component" value="Chromosome"/>
</dbReference>
<dbReference type="OrthoDB" id="495783at2"/>
<protein>
    <recommendedName>
        <fullName evidence="1">DUF1722 domain-containing protein</fullName>
    </recommendedName>
</protein>
<dbReference type="Pfam" id="PF08349">
    <property type="entry name" value="DUF1722"/>
    <property type="match status" value="1"/>
</dbReference>
<evidence type="ECO:0000259" key="1">
    <source>
        <dbReference type="Pfam" id="PF08349"/>
    </source>
</evidence>
<sequence>MKQSHRIALGVSSCLLGQNVRYDGGHKLNHYIADLLSIYFDFVPVCPEVECGLPTPREAMHLTGDPAAPRLIAVRTGRDLTAQMHSWSAQRIQELKPLRLRGFIFKKNSPSSGLFRVKVYQDKGPPLTSGRGLFAHAVTRAFPLLPVEEEGRLTDTRLRENFIERVYGYDRLLTLLDSNPAKADLIQFHTLHKLLLMAHSPDHYRRLGKLVASTSPVHALLPSYASLFMEALQLLATPAKQTNVLMHCMGYFKKQLEAWEKQELLELIERYRMQQLPLIVPITLLKHHMQRFGQPYLEQQLYFSPHPDELMLRNHA</sequence>
<dbReference type="PANTHER" id="PTHR30087:SF0">
    <property type="entry name" value="INNER MEMBRANE PROTEIN"/>
    <property type="match status" value="1"/>
</dbReference>